<gene>
    <name evidence="1" type="ORF">HYY20_10640</name>
</gene>
<comment type="caution">
    <text evidence="1">The sequence shown here is derived from an EMBL/GenBank/DDBJ whole genome shotgun (WGS) entry which is preliminary data.</text>
</comment>
<dbReference type="EMBL" id="JACPRF010000326">
    <property type="protein sequence ID" value="MBI2877328.1"/>
    <property type="molecule type" value="Genomic_DNA"/>
</dbReference>
<protein>
    <submittedName>
        <fullName evidence="1">Uncharacterized protein</fullName>
    </submittedName>
</protein>
<reference evidence="1" key="1">
    <citation type="submission" date="2020-07" db="EMBL/GenBank/DDBJ databases">
        <title>Huge and variable diversity of episymbiotic CPR bacteria and DPANN archaea in groundwater ecosystems.</title>
        <authorList>
            <person name="He C.Y."/>
            <person name="Keren R."/>
            <person name="Whittaker M."/>
            <person name="Farag I.F."/>
            <person name="Doudna J."/>
            <person name="Cate J.H.D."/>
            <person name="Banfield J.F."/>
        </authorList>
    </citation>
    <scope>NUCLEOTIDE SEQUENCE</scope>
    <source>
        <strain evidence="1">NC_groundwater_672_Ag_B-0.1um_62_36</strain>
    </source>
</reference>
<proteinExistence type="predicted"/>
<sequence length="153" mass="17341">MKRFIIVAGILVAISLLWYISLYISKRNCDQLDHNLKLARLLGQLGMASYEVNRNNYSNATQWSTVFFNGVRDAANNTEDESVKQQLESVLARRDEITIDLAKSNPAVKEKLAQMYVNFYQIAMGRKIAERASIVSSGFRIGRKTLLHQENAA</sequence>
<name>A0A932CPW1_UNCTE</name>
<organism evidence="1 2">
    <name type="scientific">Tectimicrobiota bacterium</name>
    <dbReference type="NCBI Taxonomy" id="2528274"/>
    <lineage>
        <taxon>Bacteria</taxon>
        <taxon>Pseudomonadati</taxon>
        <taxon>Nitrospinota/Tectimicrobiota group</taxon>
        <taxon>Candidatus Tectimicrobiota</taxon>
    </lineage>
</organism>
<accession>A0A932CPW1</accession>
<evidence type="ECO:0000313" key="1">
    <source>
        <dbReference type="EMBL" id="MBI2877328.1"/>
    </source>
</evidence>
<dbReference type="Proteomes" id="UP000769766">
    <property type="component" value="Unassembled WGS sequence"/>
</dbReference>
<evidence type="ECO:0000313" key="2">
    <source>
        <dbReference type="Proteomes" id="UP000769766"/>
    </source>
</evidence>
<dbReference type="AlphaFoldDB" id="A0A932CPW1"/>